<evidence type="ECO:0000313" key="3">
    <source>
        <dbReference type="EMBL" id="TWI13248.1"/>
    </source>
</evidence>
<dbReference type="InterPro" id="IPR021255">
    <property type="entry name" value="DUF2807"/>
</dbReference>
<dbReference type="Gene3D" id="2.160.20.120">
    <property type="match status" value="1"/>
</dbReference>
<accession>V6S6K0</accession>
<dbReference type="OrthoDB" id="704821at2"/>
<dbReference type="Pfam" id="PF10988">
    <property type="entry name" value="DUF2807"/>
    <property type="match status" value="1"/>
</dbReference>
<feature type="signal peptide" evidence="1">
    <location>
        <begin position="1"/>
        <end position="18"/>
    </location>
</feature>
<evidence type="ECO:0000259" key="2">
    <source>
        <dbReference type="Pfam" id="PF10988"/>
    </source>
</evidence>
<evidence type="ECO:0000256" key="1">
    <source>
        <dbReference type="SAM" id="SignalP"/>
    </source>
</evidence>
<feature type="domain" description="Putative auto-transporter adhesin head GIN" evidence="2">
    <location>
        <begin position="28"/>
        <end position="207"/>
    </location>
</feature>
<dbReference type="RefSeq" id="WP_023569676.1">
    <property type="nucleotide sequence ID" value="NZ_AVBI01000001.1"/>
</dbReference>
<sequence length="230" mass="24723">MKKIVLVALLFTAQLSFSQEKITKNVGDFSTVKVFDKISVQLVEGTETKVELSGERKEDVELINKNGELKIRMSLKKLLKGEEITAIVYFKKLESVEASEGAYVSSPATFSGIDFNINAKEGAEIKLTLDVKRVTVKSGSGAMVRLTGKAHNQDIVVMGGGTVKASALEGEQTVVVVNAGGEADVTATELVDAKTRAGGNITIYGNPRQINQKTVAGGTIRQHNLNKIKQ</sequence>
<keyword evidence="1" id="KW-0732">Signal</keyword>
<evidence type="ECO:0000313" key="4">
    <source>
        <dbReference type="Proteomes" id="UP000319848"/>
    </source>
</evidence>
<proteinExistence type="predicted"/>
<protein>
    <submittedName>
        <fullName evidence="3">Putative autotransporter adhesin-like protein</fullName>
    </submittedName>
</protein>
<comment type="caution">
    <text evidence="3">The sequence shown here is derived from an EMBL/GenBank/DDBJ whole genome shotgun (WGS) entry which is preliminary data.</text>
</comment>
<dbReference type="AlphaFoldDB" id="V6S6K0"/>
<reference evidence="3 4" key="1">
    <citation type="journal article" date="2015" name="Stand. Genomic Sci.">
        <title>Genomic Encyclopedia of Bacterial and Archaeal Type Strains, Phase III: the genomes of soil and plant-associated and newly described type strains.</title>
        <authorList>
            <person name="Whitman W.B."/>
            <person name="Woyke T."/>
            <person name="Klenk H.P."/>
            <person name="Zhou Y."/>
            <person name="Lilburn T.G."/>
            <person name="Beck B.J."/>
            <person name="De Vos P."/>
            <person name="Vandamme P."/>
            <person name="Eisen J.A."/>
            <person name="Garrity G."/>
            <person name="Hugenholtz P."/>
            <person name="Kyrpides N.C."/>
        </authorList>
    </citation>
    <scope>NUCLEOTIDE SEQUENCE [LARGE SCALE GENOMIC DNA]</scope>
    <source>
        <strain evidence="3 4">CGMCC 1.7270</strain>
    </source>
</reference>
<gene>
    <name evidence="3" type="ORF">IP98_01230</name>
</gene>
<dbReference type="Proteomes" id="UP000319848">
    <property type="component" value="Unassembled WGS sequence"/>
</dbReference>
<dbReference type="STRING" id="1341154.FCR2A7T_04990"/>
<organism evidence="3 4">
    <name type="scientific">Flavobacterium cauense R2A-7</name>
    <dbReference type="NCBI Taxonomy" id="1341154"/>
    <lineage>
        <taxon>Bacteria</taxon>
        <taxon>Pseudomonadati</taxon>
        <taxon>Bacteroidota</taxon>
        <taxon>Flavobacteriia</taxon>
        <taxon>Flavobacteriales</taxon>
        <taxon>Flavobacteriaceae</taxon>
        <taxon>Flavobacterium</taxon>
    </lineage>
</organism>
<name>V6S6K0_9FLAO</name>
<dbReference type="EMBL" id="VLKQ01000004">
    <property type="protein sequence ID" value="TWI13248.1"/>
    <property type="molecule type" value="Genomic_DNA"/>
</dbReference>
<keyword evidence="4" id="KW-1185">Reference proteome</keyword>
<feature type="chain" id="PRO_5030178842" evidence="1">
    <location>
        <begin position="19"/>
        <end position="230"/>
    </location>
</feature>